<evidence type="ECO:0000313" key="3">
    <source>
        <dbReference type="Proteomes" id="UP000319731"/>
    </source>
</evidence>
<feature type="region of interest" description="Disordered" evidence="1">
    <location>
        <begin position="21"/>
        <end position="46"/>
    </location>
</feature>
<gene>
    <name evidence="2" type="ORF">SmJEL517_g06017</name>
</gene>
<protein>
    <recommendedName>
        <fullName evidence="4">Arrestin C-terminal-like domain-containing protein</fullName>
    </recommendedName>
</protein>
<organism evidence="2 3">
    <name type="scientific">Synchytrium microbalum</name>
    <dbReference type="NCBI Taxonomy" id="1806994"/>
    <lineage>
        <taxon>Eukaryota</taxon>
        <taxon>Fungi</taxon>
        <taxon>Fungi incertae sedis</taxon>
        <taxon>Chytridiomycota</taxon>
        <taxon>Chytridiomycota incertae sedis</taxon>
        <taxon>Chytridiomycetes</taxon>
        <taxon>Synchytriales</taxon>
        <taxon>Synchytriaceae</taxon>
        <taxon>Synchytrium</taxon>
    </lineage>
</organism>
<dbReference type="OrthoDB" id="298939at2759"/>
<evidence type="ECO:0000256" key="1">
    <source>
        <dbReference type="SAM" id="MobiDB-lite"/>
    </source>
</evidence>
<dbReference type="Proteomes" id="UP000319731">
    <property type="component" value="Unassembled WGS sequence"/>
</dbReference>
<evidence type="ECO:0000313" key="2">
    <source>
        <dbReference type="EMBL" id="TPX30417.1"/>
    </source>
</evidence>
<keyword evidence="3" id="KW-1185">Reference proteome</keyword>
<dbReference type="AlphaFoldDB" id="A0A507BKT5"/>
<dbReference type="InterPro" id="IPR014756">
    <property type="entry name" value="Ig_E-set"/>
</dbReference>
<dbReference type="InterPro" id="IPR014752">
    <property type="entry name" value="Arrestin-like_C"/>
</dbReference>
<name>A0A507BKT5_9FUNG</name>
<dbReference type="Gene3D" id="2.60.40.640">
    <property type="match status" value="1"/>
</dbReference>
<reference evidence="2 3" key="1">
    <citation type="journal article" date="2019" name="Sci. Rep.">
        <title>Comparative genomics of chytrid fungi reveal insights into the obligate biotrophic and pathogenic lifestyle of Synchytrium endobioticum.</title>
        <authorList>
            <person name="van de Vossenberg B.T.L.H."/>
            <person name="Warris S."/>
            <person name="Nguyen H.D.T."/>
            <person name="van Gent-Pelzer M.P.E."/>
            <person name="Joly D.L."/>
            <person name="van de Geest H.C."/>
            <person name="Bonants P.J.M."/>
            <person name="Smith D.S."/>
            <person name="Levesque C.A."/>
            <person name="van der Lee T.A.J."/>
        </authorList>
    </citation>
    <scope>NUCLEOTIDE SEQUENCE [LARGE SCALE GENOMIC DNA]</scope>
    <source>
        <strain evidence="2 3">JEL517</strain>
    </source>
</reference>
<accession>A0A507BKT5</accession>
<feature type="compositionally biased region" description="Polar residues" evidence="1">
    <location>
        <begin position="21"/>
        <end position="38"/>
    </location>
</feature>
<dbReference type="EMBL" id="QEAO01000071">
    <property type="protein sequence ID" value="TPX30417.1"/>
    <property type="molecule type" value="Genomic_DNA"/>
</dbReference>
<sequence>MERQSTIRSSLNKWERNQLLTASSTSQEQVASSASPDNEATEKINPFTMESLQSNTRFRTRCKYVELKQEFDRTVCVGGGREADSGFYGRVIVTCEHAQRVKLGKISIEIVGFEEIISSTSRRNPTRRPFYFEKVDLQSKDLPPSDAVISGKADEDSCWLARKGRTAFDVKIPMTSGTNTSTKLSERGGPLPSSFWSRKFGGIRYIATTIAEVKVNNRKPITLVSQREMQVIEYSPATKVPAFPSSIPMHSLLMAFDTKTVGNWYRGRGDVTLQAEVHVPEDGMDDAVSGKCWAAGSVGFVGIEVANDSPKPIKNLYVSLIRRLKTFAVTEDGQLSPVSFSRTNVYEKVFRAMPSKGKQDGNIRVPAEGWAEDDSSTSVLGSAVPKNFVWDGVDSGDTRRFVVDMEIPLSIRSIRFGMLVDVSFCLQVAIHPTYGPKMSVEVPVLILHPASLYPSLPPLRLIQKTQSPSKNLAINELLVPSPSSPVIQTKTVSIVPEPTIALSPSRTAVQNHEHELETAGMAKESGYTLLGDDEDDDAIAPITVEKPATTLERAFGSARSISITGKEAGYHRKSRANAPAFAIKSIVANSGSNNTAPAAEKTTTDEEYRKRVQEMLTLAPSEGLNDDVSTTIDQMFRATVDTL</sequence>
<dbReference type="RefSeq" id="XP_031022084.1">
    <property type="nucleotide sequence ID" value="XM_031171943.1"/>
</dbReference>
<dbReference type="GeneID" id="42007240"/>
<dbReference type="SUPFAM" id="SSF81296">
    <property type="entry name" value="E set domains"/>
    <property type="match status" value="1"/>
</dbReference>
<comment type="caution">
    <text evidence="2">The sequence shown here is derived from an EMBL/GenBank/DDBJ whole genome shotgun (WGS) entry which is preliminary data.</text>
</comment>
<proteinExistence type="predicted"/>
<evidence type="ECO:0008006" key="4">
    <source>
        <dbReference type="Google" id="ProtNLM"/>
    </source>
</evidence>